<evidence type="ECO:0000313" key="2">
    <source>
        <dbReference type="Proteomes" id="UP000294192"/>
    </source>
</evidence>
<dbReference type="AlphaFoldDB" id="A0A4R0XLF0"/>
<proteinExistence type="predicted"/>
<dbReference type="Proteomes" id="UP000294192">
    <property type="component" value="Unassembled WGS sequence"/>
</dbReference>
<comment type="caution">
    <text evidence="1">The sequence shown here is derived from an EMBL/GenBank/DDBJ whole genome shotgun (WGS) entry which is preliminary data.</text>
</comment>
<accession>A0A4R0XLF0</accession>
<protein>
    <submittedName>
        <fullName evidence="1">Uncharacterized protein</fullName>
    </submittedName>
</protein>
<organism evidence="1 2">
    <name type="scientific">Mycoplasma marinum</name>
    <dbReference type="NCBI Taxonomy" id="1937190"/>
    <lineage>
        <taxon>Bacteria</taxon>
        <taxon>Bacillati</taxon>
        <taxon>Mycoplasmatota</taxon>
        <taxon>Mollicutes</taxon>
        <taxon>Mycoplasmataceae</taxon>
        <taxon>Mycoplasma</taxon>
    </lineage>
</organism>
<reference evidence="1 2" key="1">
    <citation type="submission" date="2018-02" db="EMBL/GenBank/DDBJ databases">
        <title>Mycoplasma marinum and Mycoplasma todarodis sp. nov., moderately halophilic and psychrotolerant mycoplasmas isolated from cephalopods.</title>
        <authorList>
            <person name="Viver T."/>
        </authorList>
    </citation>
    <scope>NUCLEOTIDE SEQUENCE [LARGE SCALE GENOMIC DNA]</scope>
    <source>
        <strain evidence="1 2">PE</strain>
    </source>
</reference>
<evidence type="ECO:0000313" key="1">
    <source>
        <dbReference type="EMBL" id="TCG11483.1"/>
    </source>
</evidence>
<name>A0A4R0XLF0_9MOLU</name>
<dbReference type="EMBL" id="PSZO01000006">
    <property type="protein sequence ID" value="TCG11483.1"/>
    <property type="molecule type" value="Genomic_DNA"/>
</dbReference>
<sequence length="85" mass="9752">MIAFAFVNFLFFIPLKSKNPQINIKDTINIERITLELITKALIEFILINKTNKDTIKTETICFLSHKNIVNIGNVNIVKIISESM</sequence>
<gene>
    <name evidence="1" type="ORF">C4B24_01865</name>
</gene>
<keyword evidence="2" id="KW-1185">Reference proteome</keyword>